<name>A0ACD5V5A4_AVESA</name>
<protein>
    <submittedName>
        <fullName evidence="1">Uncharacterized protein</fullName>
    </submittedName>
</protein>
<reference evidence="1" key="1">
    <citation type="submission" date="2021-05" db="EMBL/GenBank/DDBJ databases">
        <authorList>
            <person name="Scholz U."/>
            <person name="Mascher M."/>
            <person name="Fiebig A."/>
        </authorList>
    </citation>
    <scope>NUCLEOTIDE SEQUENCE [LARGE SCALE GENOMIC DNA]</scope>
</reference>
<evidence type="ECO:0000313" key="1">
    <source>
        <dbReference type="EnsemblPlants" id="AVESA.00010b.r2.2DG0375200.1.CDS"/>
    </source>
</evidence>
<accession>A0ACD5V5A4</accession>
<keyword evidence="2" id="KW-1185">Reference proteome</keyword>
<reference evidence="1" key="2">
    <citation type="submission" date="2025-09" db="UniProtKB">
        <authorList>
            <consortium name="EnsemblPlants"/>
        </authorList>
    </citation>
    <scope>IDENTIFICATION</scope>
</reference>
<dbReference type="EnsemblPlants" id="AVESA.00010b.r2.2DG0375200.1">
    <property type="protein sequence ID" value="AVESA.00010b.r2.2DG0375200.1.CDS"/>
    <property type="gene ID" value="AVESA.00010b.r2.2DG0375200"/>
</dbReference>
<sequence length="521" mass="58347">MQILRSILCLLHPPGVATSPVLMHSLSLPSRPLLSFMASPPCHWWPPALARRVFLRMGAPNPPVRRFSRFPHGSRNMAITSGENVHESHKPDRRLLISSIKERCAITQCMKNIKTRGATKQFIACYGDSRPTNGEDERTTNMNISNGEEDVCKTTFEVIAGKHDASRNIVDISGCEEDTRATMGHRGEVTVSDYDKEDATTDKKRGVTFDEQMHPHYPIDDVISMDMLPESRHRDGSIYRATHMWKSYYNIDDRNETRFEATMLSDATTNCFIRDGICARHPPCCMLQIFSLKLAKLYVDVGSVELYGYVAARDGLDPLLNYIVNVSRDDPIVVEQGSLINMTGPKRGIDLCDSILIEYDMRIKTGEQEKDDLQLIDGVSVINGVPLWDRCTFTNRIHGDYGAVDLTASFLQQAFEASVEVVVSEVHSSFSLCLLCFIRGLNEELLLFDGAIGEARSLKRSVVAVMEDSWMDLKFKVGSESSSSAEHWCSFKADNHGRATQEINTGLGLISVKVIWSTLNL</sequence>
<dbReference type="Proteomes" id="UP001732700">
    <property type="component" value="Chromosome 2D"/>
</dbReference>
<organism evidence="1 2">
    <name type="scientific">Avena sativa</name>
    <name type="common">Oat</name>
    <dbReference type="NCBI Taxonomy" id="4498"/>
    <lineage>
        <taxon>Eukaryota</taxon>
        <taxon>Viridiplantae</taxon>
        <taxon>Streptophyta</taxon>
        <taxon>Embryophyta</taxon>
        <taxon>Tracheophyta</taxon>
        <taxon>Spermatophyta</taxon>
        <taxon>Magnoliopsida</taxon>
        <taxon>Liliopsida</taxon>
        <taxon>Poales</taxon>
        <taxon>Poaceae</taxon>
        <taxon>BOP clade</taxon>
        <taxon>Pooideae</taxon>
        <taxon>Poodae</taxon>
        <taxon>Poeae</taxon>
        <taxon>Poeae Chloroplast Group 1 (Aveneae type)</taxon>
        <taxon>Aveninae</taxon>
        <taxon>Avena</taxon>
    </lineage>
</organism>
<proteinExistence type="predicted"/>
<evidence type="ECO:0000313" key="2">
    <source>
        <dbReference type="Proteomes" id="UP001732700"/>
    </source>
</evidence>